<proteinExistence type="inferred from homology"/>
<dbReference type="SUPFAM" id="SSF52833">
    <property type="entry name" value="Thioredoxin-like"/>
    <property type="match status" value="1"/>
</dbReference>
<evidence type="ECO:0000256" key="4">
    <source>
        <dbReference type="ARBA" id="ARBA00022764"/>
    </source>
</evidence>
<feature type="domain" description="Disulphide bond isomerase DsbC/G N-terminal" evidence="8">
    <location>
        <begin position="39"/>
        <end position="106"/>
    </location>
</feature>
<evidence type="ECO:0000256" key="7">
    <source>
        <dbReference type="RuleBase" id="RU364038"/>
    </source>
</evidence>
<dbReference type="InterPro" id="IPR012336">
    <property type="entry name" value="Thioredoxin-like_fold"/>
</dbReference>
<dbReference type="OrthoDB" id="12976at2"/>
<evidence type="ECO:0000313" key="10">
    <source>
        <dbReference type="EMBL" id="THU04000.1"/>
    </source>
</evidence>
<name>A0A4S8F922_9BURK</name>
<dbReference type="PANTHER" id="PTHR35272">
    <property type="entry name" value="THIOL:DISULFIDE INTERCHANGE PROTEIN DSBC-RELATED"/>
    <property type="match status" value="1"/>
</dbReference>
<protein>
    <recommendedName>
        <fullName evidence="7">Thiol:disulfide interchange protein</fullName>
    </recommendedName>
</protein>
<evidence type="ECO:0000256" key="5">
    <source>
        <dbReference type="ARBA" id="ARBA00023157"/>
    </source>
</evidence>
<dbReference type="RefSeq" id="WP_136572566.1">
    <property type="nucleotide sequence ID" value="NZ_STFG01000003.1"/>
</dbReference>
<dbReference type="GO" id="GO:0042597">
    <property type="term" value="C:periplasmic space"/>
    <property type="evidence" value="ECO:0007669"/>
    <property type="project" value="UniProtKB-SubCell"/>
</dbReference>
<feature type="chain" id="PRO_5021021870" description="Thiol:disulfide interchange protein" evidence="7">
    <location>
        <begin position="33"/>
        <end position="263"/>
    </location>
</feature>
<dbReference type="InterPro" id="IPR009094">
    <property type="entry name" value="DiS-bond_isomerase_DsbC/G_N_sf"/>
</dbReference>
<comment type="subcellular location">
    <subcellularLocation>
        <location evidence="1 7">Periplasm</location>
    </subcellularLocation>
</comment>
<dbReference type="InterPro" id="IPR051470">
    <property type="entry name" value="Thiol:disulfide_interchange"/>
</dbReference>
<organism evidence="10 11">
    <name type="scientific">Lampropedia puyangensis</name>
    <dbReference type="NCBI Taxonomy" id="1330072"/>
    <lineage>
        <taxon>Bacteria</taxon>
        <taxon>Pseudomonadati</taxon>
        <taxon>Pseudomonadota</taxon>
        <taxon>Betaproteobacteria</taxon>
        <taxon>Burkholderiales</taxon>
        <taxon>Comamonadaceae</taxon>
        <taxon>Lampropedia</taxon>
    </lineage>
</organism>
<dbReference type="SUPFAM" id="SSF54423">
    <property type="entry name" value="DsbC/DsbG N-terminal domain-like"/>
    <property type="match status" value="1"/>
</dbReference>
<feature type="signal peptide" evidence="7">
    <location>
        <begin position="1"/>
        <end position="32"/>
    </location>
</feature>
<dbReference type="InterPro" id="IPR036249">
    <property type="entry name" value="Thioredoxin-like_sf"/>
</dbReference>
<accession>A0A4S8F922</accession>
<evidence type="ECO:0000256" key="6">
    <source>
        <dbReference type="ARBA" id="ARBA00023284"/>
    </source>
</evidence>
<evidence type="ECO:0000259" key="9">
    <source>
        <dbReference type="Pfam" id="PF13098"/>
    </source>
</evidence>
<dbReference type="CDD" id="cd03020">
    <property type="entry name" value="DsbA_DsbC_DsbG"/>
    <property type="match status" value="1"/>
</dbReference>
<evidence type="ECO:0000256" key="2">
    <source>
        <dbReference type="ARBA" id="ARBA00009813"/>
    </source>
</evidence>
<dbReference type="Gene3D" id="3.40.30.10">
    <property type="entry name" value="Glutaredoxin"/>
    <property type="match status" value="1"/>
</dbReference>
<feature type="domain" description="Thioredoxin-like fold" evidence="9">
    <location>
        <begin position="130"/>
        <end position="253"/>
    </location>
</feature>
<keyword evidence="3 7" id="KW-0732">Signal</keyword>
<dbReference type="Pfam" id="PF13098">
    <property type="entry name" value="Thioredoxin_2"/>
    <property type="match status" value="1"/>
</dbReference>
<evidence type="ECO:0000313" key="11">
    <source>
        <dbReference type="Proteomes" id="UP000308917"/>
    </source>
</evidence>
<reference evidence="10 11" key="1">
    <citation type="journal article" date="2015" name="Antonie Van Leeuwenhoek">
        <title>Lampropedia puyangensis sp. nov., isolated from symptomatic bark of Populus ? euramericana canker and emended description of Lampropedia hyalina (Ehrenberg 1832) Lee et al. 2004.</title>
        <authorList>
            <person name="Li Y."/>
            <person name="Wang T."/>
            <person name="Piao C.G."/>
            <person name="Wang L.F."/>
            <person name="Tian G.Z."/>
            <person name="Zhu T.H."/>
            <person name="Guo M.W."/>
        </authorList>
    </citation>
    <scope>NUCLEOTIDE SEQUENCE [LARGE SCALE GENOMIC DNA]</scope>
    <source>
        <strain evidence="10 11">2-bin</strain>
    </source>
</reference>
<dbReference type="Proteomes" id="UP000308917">
    <property type="component" value="Unassembled WGS sequence"/>
</dbReference>
<keyword evidence="5" id="KW-1015">Disulfide bond</keyword>
<keyword evidence="11" id="KW-1185">Reference proteome</keyword>
<keyword evidence="4 7" id="KW-0574">Periplasm</keyword>
<dbReference type="InterPro" id="IPR033954">
    <property type="entry name" value="DiS-bond_Isoase_DsbC/G"/>
</dbReference>
<dbReference type="Pfam" id="PF10411">
    <property type="entry name" value="DsbC_N"/>
    <property type="match status" value="1"/>
</dbReference>
<dbReference type="AlphaFoldDB" id="A0A4S8F922"/>
<comment type="similarity">
    <text evidence="2 7">Belongs to the thioredoxin family. DsbC subfamily.</text>
</comment>
<gene>
    <name evidence="10" type="ORF">E9531_04540</name>
</gene>
<evidence type="ECO:0000256" key="3">
    <source>
        <dbReference type="ARBA" id="ARBA00022729"/>
    </source>
</evidence>
<keyword evidence="6 7" id="KW-0676">Redox-active center</keyword>
<dbReference type="PANTHER" id="PTHR35272:SF3">
    <property type="entry name" value="THIOL:DISULFIDE INTERCHANGE PROTEIN DSBC"/>
    <property type="match status" value="1"/>
</dbReference>
<dbReference type="EMBL" id="STFG01000003">
    <property type="protein sequence ID" value="THU04000.1"/>
    <property type="molecule type" value="Genomic_DNA"/>
</dbReference>
<evidence type="ECO:0000256" key="1">
    <source>
        <dbReference type="ARBA" id="ARBA00004418"/>
    </source>
</evidence>
<evidence type="ECO:0000259" key="8">
    <source>
        <dbReference type="Pfam" id="PF10411"/>
    </source>
</evidence>
<dbReference type="InterPro" id="IPR018950">
    <property type="entry name" value="DiS-bond_isomerase_DsbC/G_N"/>
</dbReference>
<sequence length="263" mass="29321">MIHTITAIKKHVLYGLAASLALCLWTASPAQAQNAPKANVPQEAAIRTTLGERIPQMKSIEEVSATPMDGLYEVRIGTDVFYTNATGDFLIQGELYDTKAMRNLTEDRMKVLTAVDFSALPFEDAFTIVRGDGSRQLAIFEDPNCGYCKRFEKDMLNVDNVTVHVFLYPILSPDSFEKSRDIWCAKKPEETWNAWMLEGKTPPAQATCDKLEPLQRNLAFGRQYKITGTPTIVFEDNSRIPGAIPAQQVEQKLKEIAAAKKSS</sequence>
<comment type="caution">
    <text evidence="10">The sequence shown here is derived from an EMBL/GenBank/DDBJ whole genome shotgun (WGS) entry which is preliminary data.</text>
</comment>
<dbReference type="Gene3D" id="3.10.450.70">
    <property type="entry name" value="Disulphide bond isomerase, DsbC/G, N-terminal"/>
    <property type="match status" value="1"/>
</dbReference>
<comment type="function">
    <text evidence="7">Required for disulfide bond formation in some periplasmic proteins. Acts by transferring its disulfide bond to other proteins and is reduced in the process.</text>
</comment>